<dbReference type="PROSITE" id="PS50005">
    <property type="entry name" value="TPR"/>
    <property type="match status" value="5"/>
</dbReference>
<dbReference type="Pfam" id="PF13374">
    <property type="entry name" value="TPR_10"/>
    <property type="match status" value="1"/>
</dbReference>
<evidence type="ECO:0000256" key="1">
    <source>
        <dbReference type="ARBA" id="ARBA00022737"/>
    </source>
</evidence>
<dbReference type="Pfam" id="PF13181">
    <property type="entry name" value="TPR_8"/>
    <property type="match status" value="1"/>
</dbReference>
<dbReference type="Proteomes" id="UP000198406">
    <property type="component" value="Unassembled WGS sequence"/>
</dbReference>
<dbReference type="InterPro" id="IPR031101">
    <property type="entry name" value="Ctr9"/>
</dbReference>
<protein>
    <submittedName>
        <fullName evidence="5">RNA polymerase-associated protein CTR9</fullName>
    </submittedName>
</protein>
<dbReference type="GO" id="GO:0006368">
    <property type="term" value="P:transcription elongation by RNA polymerase II"/>
    <property type="evidence" value="ECO:0007669"/>
    <property type="project" value="TreeGrafter"/>
</dbReference>
<dbReference type="GO" id="GO:0000993">
    <property type="term" value="F:RNA polymerase II complex binding"/>
    <property type="evidence" value="ECO:0007669"/>
    <property type="project" value="TreeGrafter"/>
</dbReference>
<dbReference type="EMBL" id="BDSP01000013">
    <property type="protein sequence ID" value="GAX09979.1"/>
    <property type="molecule type" value="Genomic_DNA"/>
</dbReference>
<feature type="repeat" description="TPR" evidence="3">
    <location>
        <begin position="201"/>
        <end position="234"/>
    </location>
</feature>
<proteinExistence type="predicted"/>
<organism evidence="5 6">
    <name type="scientific">Fistulifera solaris</name>
    <name type="common">Oleaginous diatom</name>
    <dbReference type="NCBI Taxonomy" id="1519565"/>
    <lineage>
        <taxon>Eukaryota</taxon>
        <taxon>Sar</taxon>
        <taxon>Stramenopiles</taxon>
        <taxon>Ochrophyta</taxon>
        <taxon>Bacillariophyta</taxon>
        <taxon>Bacillariophyceae</taxon>
        <taxon>Bacillariophycidae</taxon>
        <taxon>Naviculales</taxon>
        <taxon>Naviculaceae</taxon>
        <taxon>Fistulifera</taxon>
    </lineage>
</organism>
<feature type="compositionally biased region" description="Acidic residues" evidence="4">
    <location>
        <begin position="1164"/>
        <end position="1174"/>
    </location>
</feature>
<dbReference type="PANTHER" id="PTHR14027">
    <property type="entry name" value="RNA POLYMERASE-ASSOCIATED PROTEIN CTR9"/>
    <property type="match status" value="1"/>
</dbReference>
<feature type="repeat" description="TPR" evidence="3">
    <location>
        <begin position="880"/>
        <end position="913"/>
    </location>
</feature>
<gene>
    <name evidence="5" type="ORF">FisN_11Lh030</name>
</gene>
<keyword evidence="2 3" id="KW-0802">TPR repeat</keyword>
<reference evidence="5 6" key="1">
    <citation type="journal article" date="2015" name="Plant Cell">
        <title>Oil accumulation by the oleaginous diatom Fistulifera solaris as revealed by the genome and transcriptome.</title>
        <authorList>
            <person name="Tanaka T."/>
            <person name="Maeda Y."/>
            <person name="Veluchamy A."/>
            <person name="Tanaka M."/>
            <person name="Abida H."/>
            <person name="Marechal E."/>
            <person name="Bowler C."/>
            <person name="Muto M."/>
            <person name="Sunaga Y."/>
            <person name="Tanaka M."/>
            <person name="Yoshino T."/>
            <person name="Taniguchi T."/>
            <person name="Fukuda Y."/>
            <person name="Nemoto M."/>
            <person name="Matsumoto M."/>
            <person name="Wong P.S."/>
            <person name="Aburatani S."/>
            <person name="Fujibuchi W."/>
        </authorList>
    </citation>
    <scope>NUCLEOTIDE SEQUENCE [LARGE SCALE GENOMIC DNA]</scope>
    <source>
        <strain evidence="5 6">JPCC DA0580</strain>
    </source>
</reference>
<evidence type="ECO:0000256" key="3">
    <source>
        <dbReference type="PROSITE-ProRule" id="PRU00339"/>
    </source>
</evidence>
<dbReference type="Gene3D" id="1.25.40.10">
    <property type="entry name" value="Tetratricopeptide repeat domain"/>
    <property type="match status" value="4"/>
</dbReference>
<evidence type="ECO:0000313" key="6">
    <source>
        <dbReference type="Proteomes" id="UP000198406"/>
    </source>
</evidence>
<feature type="repeat" description="TPR" evidence="3">
    <location>
        <begin position="163"/>
        <end position="196"/>
    </location>
</feature>
<name>A0A1Z5J7Q4_FISSO</name>
<evidence type="ECO:0000256" key="2">
    <source>
        <dbReference type="ARBA" id="ARBA00022803"/>
    </source>
</evidence>
<dbReference type="InParanoid" id="A0A1Z5J7Q4"/>
<feature type="repeat" description="TPR" evidence="3">
    <location>
        <begin position="532"/>
        <end position="565"/>
    </location>
</feature>
<dbReference type="Pfam" id="PF13176">
    <property type="entry name" value="TPR_7"/>
    <property type="match status" value="1"/>
</dbReference>
<dbReference type="SUPFAM" id="SSF48452">
    <property type="entry name" value="TPR-like"/>
    <property type="match status" value="3"/>
</dbReference>
<dbReference type="InterPro" id="IPR011990">
    <property type="entry name" value="TPR-like_helical_dom_sf"/>
</dbReference>
<dbReference type="OrthoDB" id="343875at2759"/>
<dbReference type="GO" id="GO:0006355">
    <property type="term" value="P:regulation of DNA-templated transcription"/>
    <property type="evidence" value="ECO:0007669"/>
    <property type="project" value="InterPro"/>
</dbReference>
<dbReference type="Pfam" id="PF13432">
    <property type="entry name" value="TPR_16"/>
    <property type="match status" value="1"/>
</dbReference>
<evidence type="ECO:0000256" key="4">
    <source>
        <dbReference type="SAM" id="MobiDB-lite"/>
    </source>
</evidence>
<keyword evidence="6" id="KW-1185">Reference proteome</keyword>
<dbReference type="Pfam" id="PF13424">
    <property type="entry name" value="TPR_12"/>
    <property type="match status" value="1"/>
</dbReference>
<comment type="caution">
    <text evidence="5">The sequence shown here is derived from an EMBL/GenBank/DDBJ whole genome shotgun (WGS) entry which is preliminary data.</text>
</comment>
<feature type="repeat" description="TPR" evidence="3">
    <location>
        <begin position="389"/>
        <end position="422"/>
    </location>
</feature>
<feature type="region of interest" description="Disordered" evidence="4">
    <location>
        <begin position="1104"/>
        <end position="1300"/>
    </location>
</feature>
<accession>A0A1Z5J7Q4</accession>
<dbReference type="PANTHER" id="PTHR14027:SF2">
    <property type="entry name" value="RNA POLYMERASE-ASSOCIATED PROTEIN CTR9 HOMOLOG"/>
    <property type="match status" value="1"/>
</dbReference>
<dbReference type="InterPro" id="IPR019734">
    <property type="entry name" value="TPR_rpt"/>
</dbReference>
<feature type="compositionally biased region" description="Basic and acidic residues" evidence="4">
    <location>
        <begin position="1272"/>
        <end position="1281"/>
    </location>
</feature>
<sequence length="1300" mass="144960">MAVESGLPLPEEETLIIPIKIKDGLFIEMFPDEVAQTSAAVLKQVLRDEAASGDLWAASALFYSQNKQAADALAVLEEACELETNDKQERVRLLAACGIAHLMENPDEMQQQQADQRFTQAGKIDTFFPMTWIGRGLLNWGKGGADQAKFFFQTTLKQCGPVLPALLGMAAVLYGQGDYEGAQNHYATAIRRYPNHPTASAAMRTAFGLTCYQLGQVDRAKAAFTRALQIDPDCVEAMVGSAVLDMAALDETAQDYASRTERAIKLMSMANLLDHSNAMVQNHLANHYFWKWTPLPGVVQVTQGSVIVKSSQPIPLDPGEPIRIGTNFEASVKEMADEEEDLEGSTFTMSKPWKEESTDGLKAWKKDYERVIALAKGAYKSTRVKEIQAESLFFLARVYHAREDMDNAHKFYRKACDLYPGLNPARFGLAQTLIVRKEYNEAANELQELVRSSSKATDALGLLGLLQVHLGKHLDEGLTHLRQAIELDPLNPELVVLEAMALQQHRTFYPKSLQKYQKAVDLMNREGVPVPSHILTNMGVLCQETRKYDEALKMYKQALASLDETGEYSKAELENVGVIGGEIRHPDNSLFFDFLSLSPETEVEVVDGDEKNVVKIVTSASTDVFVISAGDHIRLGELFQTKVESVDNESGNLLLHLADEYVPKDTDENDASVDVTENKRLSLKVKRENRLLDMPNATTVIFNIARLHEATGRALAAIELHKAITKRNPAYVNSYLRLACIAVDSGSLKECSEWLKIAAASSPGNSEVLTLIGNLHLSLCDWKPAQDVFEGLMGKKIPSVEAYAALSMGNIYFETLHVSEQRYAKHLQYASDYYKRILLKDPLNAYAANGLGTVLAEKGEIFKAKEIFGRVREVSEDSIADALLNLGHIYLAQKKHPEALQMYQNYMKRIEDVATPTTSKSRVEDLVDVLLYIAFAYFDWARHTELSNDSNAAPADGRYKQAMEYLTTALSKRAPKKEVVVQYNLCMTKLQAANCVLQKQIRNIPRTVEEVEEALKGLEESLVIVEGILKQKEEGTQKINIKTSVLEDFLKHCKANIGSAQSHLEDEKKRAEDEVAEREIRRLAAEAAQKEEQIKLAIKKAEEAKLQEERDMKAAAKMQKMEELRQGWQQQQAAEQSEKEKKARKRNHTDDFIVEDDQNKQALFDDDSDDDESRDNEPDRNSGEATRTKAGLFGDSDDEGSDAPPASSAKAVATKSELFGDSDEEDEDTSKKPAAKATNAERDNSANESDDEILGVGNNQELFGDDSNSDDELVRPDKRDGEENDGDQPKKKRRVFEDDE</sequence>
<dbReference type="SMART" id="SM00028">
    <property type="entry name" value="TPR"/>
    <property type="match status" value="10"/>
</dbReference>
<dbReference type="GO" id="GO:0016593">
    <property type="term" value="C:Cdc73/Paf1 complex"/>
    <property type="evidence" value="ECO:0007669"/>
    <property type="project" value="TreeGrafter"/>
</dbReference>
<keyword evidence="1" id="KW-0677">Repeat</keyword>
<evidence type="ECO:0000313" key="5">
    <source>
        <dbReference type="EMBL" id="GAX09979.1"/>
    </source>
</evidence>
<feature type="compositionally biased region" description="Basic and acidic residues" evidence="4">
    <location>
        <begin position="1104"/>
        <end position="1125"/>
    </location>
</feature>